<feature type="region of interest" description="Disordered" evidence="6">
    <location>
        <begin position="299"/>
        <end position="332"/>
    </location>
</feature>
<feature type="transmembrane region" description="Helical" evidence="7">
    <location>
        <begin position="177"/>
        <end position="196"/>
    </location>
</feature>
<proteinExistence type="inferred from homology"/>
<evidence type="ECO:0000256" key="4">
    <source>
        <dbReference type="ARBA" id="ARBA00023136"/>
    </source>
</evidence>
<protein>
    <recommendedName>
        <fullName evidence="8">Rhodopsin domain-containing protein</fullName>
    </recommendedName>
</protein>
<feature type="transmembrane region" description="Helical" evidence="7">
    <location>
        <begin position="208"/>
        <end position="228"/>
    </location>
</feature>
<feature type="compositionally biased region" description="Basic and acidic residues" evidence="6">
    <location>
        <begin position="381"/>
        <end position="399"/>
    </location>
</feature>
<keyword evidence="4 7" id="KW-0472">Membrane</keyword>
<evidence type="ECO:0000256" key="3">
    <source>
        <dbReference type="ARBA" id="ARBA00022989"/>
    </source>
</evidence>
<dbReference type="GeneID" id="19107144"/>
<feature type="region of interest" description="Disordered" evidence="6">
    <location>
        <begin position="371"/>
        <end position="422"/>
    </location>
</feature>
<comment type="subcellular location">
    <subcellularLocation>
        <location evidence="1">Membrane</location>
        <topology evidence="1">Multi-pass membrane protein</topology>
    </subcellularLocation>
</comment>
<dbReference type="GO" id="GO:0016020">
    <property type="term" value="C:membrane"/>
    <property type="evidence" value="ECO:0007669"/>
    <property type="project" value="UniProtKB-SubCell"/>
</dbReference>
<dbReference type="EMBL" id="KB445555">
    <property type="protein sequence ID" value="EMC96759.1"/>
    <property type="molecule type" value="Genomic_DNA"/>
</dbReference>
<reference evidence="9 10" key="1">
    <citation type="journal article" date="2012" name="PLoS Pathog.">
        <title>Diverse lifestyles and strategies of plant pathogenesis encoded in the genomes of eighteen Dothideomycetes fungi.</title>
        <authorList>
            <person name="Ohm R.A."/>
            <person name="Feau N."/>
            <person name="Henrissat B."/>
            <person name="Schoch C.L."/>
            <person name="Horwitz B.A."/>
            <person name="Barry K.W."/>
            <person name="Condon B.J."/>
            <person name="Copeland A.C."/>
            <person name="Dhillon B."/>
            <person name="Glaser F."/>
            <person name="Hesse C.N."/>
            <person name="Kosti I."/>
            <person name="LaButti K."/>
            <person name="Lindquist E.A."/>
            <person name="Lucas S."/>
            <person name="Salamov A.A."/>
            <person name="Bradshaw R.E."/>
            <person name="Ciuffetti L."/>
            <person name="Hamelin R.C."/>
            <person name="Kema G.H.J."/>
            <person name="Lawrence C."/>
            <person name="Scott J.A."/>
            <person name="Spatafora J.W."/>
            <person name="Turgeon B.G."/>
            <person name="de Wit P.J.G.M."/>
            <person name="Zhong S."/>
            <person name="Goodwin S.B."/>
            <person name="Grigoriev I.V."/>
        </authorList>
    </citation>
    <scope>NUCLEOTIDE SEQUENCE [LARGE SCALE GENOMIC DNA]</scope>
    <source>
        <strain evidence="9 10">UAMH 10762</strain>
    </source>
</reference>
<evidence type="ECO:0000313" key="10">
    <source>
        <dbReference type="Proteomes" id="UP000011761"/>
    </source>
</evidence>
<sequence length="422" mass="46813">MVALVIESWIWYGVVVAVAASRIVARRMLLGSFKRFQVDDYLMLAALCFYTTLIATINIVRYVNSNLLPPGFDVNSLSPQDIEGRVYGSKLILVVEQCQCCTVWLAKACLLTLYLRLTTLRSENIILRILCGYVAFGFIFMEVFYFGVWCQPFHNYWAVPTPNVQCDAATNHLITNAFFNLTSDCCMLAIGLPMFLRLNLQWKKKVPVIGLFSLGIFVILAAVLNKVYSFSEPFGAMWTYWYVRESSTALLVANLPFVWTLWRTMAGLQTVKGGSGQGTVELTQTMSRGEKMAGSLAGGSVWRRQGSEGTFTSQDEELARGQRSSTPGDLTLDEMLMEGKYARAIDGDEEVSPYTHPSLYYARGARLDSLPPKALVSPKRNGGEQEVVRRDSGSPERSRGSASFSSASQNPLGTARSIGSFV</sequence>
<accession>M2NC58</accession>
<feature type="transmembrane region" description="Helical" evidence="7">
    <location>
        <begin position="240"/>
        <end position="262"/>
    </location>
</feature>
<dbReference type="PANTHER" id="PTHR33048">
    <property type="entry name" value="PTH11-LIKE INTEGRAL MEMBRANE PROTEIN (AFU_ORTHOLOGUE AFUA_5G11245)"/>
    <property type="match status" value="1"/>
</dbReference>
<dbReference type="Pfam" id="PF20684">
    <property type="entry name" value="Fung_rhodopsin"/>
    <property type="match status" value="1"/>
</dbReference>
<dbReference type="InterPro" id="IPR049326">
    <property type="entry name" value="Rhodopsin_dom_fungi"/>
</dbReference>
<feature type="domain" description="Rhodopsin" evidence="8">
    <location>
        <begin position="22"/>
        <end position="263"/>
    </location>
</feature>
<gene>
    <name evidence="9" type="ORF">BAUCODRAFT_108650</name>
</gene>
<keyword evidence="10" id="KW-1185">Reference proteome</keyword>
<dbReference type="Proteomes" id="UP000011761">
    <property type="component" value="Unassembled WGS sequence"/>
</dbReference>
<name>M2NC58_BAUPA</name>
<dbReference type="eggNOG" id="ENOG502SJ6K">
    <property type="taxonomic scope" value="Eukaryota"/>
</dbReference>
<evidence type="ECO:0000256" key="7">
    <source>
        <dbReference type="SAM" id="Phobius"/>
    </source>
</evidence>
<feature type="transmembrane region" description="Helical" evidence="7">
    <location>
        <begin position="125"/>
        <end position="148"/>
    </location>
</feature>
<dbReference type="STRING" id="717646.M2NC58"/>
<dbReference type="KEGG" id="bcom:BAUCODRAFT_108650"/>
<comment type="similarity">
    <text evidence="5">Belongs to the SAT4 family.</text>
</comment>
<evidence type="ECO:0000256" key="1">
    <source>
        <dbReference type="ARBA" id="ARBA00004141"/>
    </source>
</evidence>
<evidence type="ECO:0000313" key="9">
    <source>
        <dbReference type="EMBL" id="EMC96759.1"/>
    </source>
</evidence>
<keyword evidence="2 7" id="KW-0812">Transmembrane</keyword>
<evidence type="ECO:0000259" key="8">
    <source>
        <dbReference type="Pfam" id="PF20684"/>
    </source>
</evidence>
<dbReference type="OrthoDB" id="3903189at2759"/>
<evidence type="ECO:0000256" key="5">
    <source>
        <dbReference type="ARBA" id="ARBA00038359"/>
    </source>
</evidence>
<feature type="transmembrane region" description="Helical" evidence="7">
    <location>
        <begin position="41"/>
        <end position="63"/>
    </location>
</feature>
<dbReference type="InterPro" id="IPR052337">
    <property type="entry name" value="SAT4-like"/>
</dbReference>
<keyword evidence="3 7" id="KW-1133">Transmembrane helix</keyword>
<evidence type="ECO:0000256" key="6">
    <source>
        <dbReference type="SAM" id="MobiDB-lite"/>
    </source>
</evidence>
<dbReference type="HOGENOM" id="CLU_019101_2_2_1"/>
<organism evidence="9 10">
    <name type="scientific">Baudoinia panamericana (strain UAMH 10762)</name>
    <name type="common">Angels' share fungus</name>
    <name type="synonym">Baudoinia compniacensis (strain UAMH 10762)</name>
    <dbReference type="NCBI Taxonomy" id="717646"/>
    <lineage>
        <taxon>Eukaryota</taxon>
        <taxon>Fungi</taxon>
        <taxon>Dikarya</taxon>
        <taxon>Ascomycota</taxon>
        <taxon>Pezizomycotina</taxon>
        <taxon>Dothideomycetes</taxon>
        <taxon>Dothideomycetidae</taxon>
        <taxon>Mycosphaerellales</taxon>
        <taxon>Teratosphaeriaceae</taxon>
        <taxon>Baudoinia</taxon>
    </lineage>
</organism>
<dbReference type="AlphaFoldDB" id="M2NC58"/>
<dbReference type="RefSeq" id="XP_007676671.1">
    <property type="nucleotide sequence ID" value="XM_007678481.1"/>
</dbReference>
<feature type="transmembrane region" description="Helical" evidence="7">
    <location>
        <begin position="6"/>
        <end position="25"/>
    </location>
</feature>
<dbReference type="PANTHER" id="PTHR33048:SF149">
    <property type="entry name" value="UBID FAMILY DECARBOXYLASE"/>
    <property type="match status" value="1"/>
</dbReference>
<dbReference type="OMA" id="EHMQMIT"/>
<evidence type="ECO:0000256" key="2">
    <source>
        <dbReference type="ARBA" id="ARBA00022692"/>
    </source>
</evidence>